<sequence>MFIKEELKLFRNKRPKSQILWQKALGVLPGGISHNIRTFGLHLIGGFPVFIKSSNGPHLIDIDDIKYIDCWNGHFAMILGHNHPEVQQVIKEHLANGWHFGTNTEYQVELANTIIQDNLGIEKVRFCTSGTEATMYATRLARASTKRRLIAKAQLGWHGANDTLYYGVGSLLGGEVPPGLLKAEEAGVITFEINNDKTFDLIKKNSDDLAAIILEPVLGGGGGFTVEQEFLKRLREETERYGILLIFDEVITGYRFSNGLFQNELNVIPDLTTMGKIIGGGLPIGAVGGREEIINLSSPEVENQVLIGGGTFSGWPLSMIAGLETLKILKTSQQNYLRINREGDKLLNNLNQFFNEEKYPIIAKGYKSIIMLHILSKWIEHPSLQEIIEFKDKKREALLQLALFNRNVSGLHGLGSISMAFAPEHLIQIQKVVEEIASPISQSLIN</sequence>
<dbReference type="Pfam" id="PF00202">
    <property type="entry name" value="Aminotran_3"/>
    <property type="match status" value="1"/>
</dbReference>
<keyword evidence="2" id="KW-0663">Pyridoxal phosphate</keyword>
<comment type="cofactor">
    <cofactor evidence="1">
        <name>pyridoxal 5'-phosphate</name>
        <dbReference type="ChEBI" id="CHEBI:597326"/>
    </cofactor>
</comment>
<evidence type="ECO:0000256" key="2">
    <source>
        <dbReference type="ARBA" id="ARBA00022898"/>
    </source>
</evidence>
<dbReference type="PROSITE" id="PS00600">
    <property type="entry name" value="AA_TRANSFER_CLASS_3"/>
    <property type="match status" value="1"/>
</dbReference>
<accession>A0A0F9NH30</accession>
<organism evidence="3">
    <name type="scientific">marine sediment metagenome</name>
    <dbReference type="NCBI Taxonomy" id="412755"/>
    <lineage>
        <taxon>unclassified sequences</taxon>
        <taxon>metagenomes</taxon>
        <taxon>ecological metagenomes</taxon>
    </lineage>
</organism>
<dbReference type="AlphaFoldDB" id="A0A0F9NH30"/>
<evidence type="ECO:0000256" key="1">
    <source>
        <dbReference type="ARBA" id="ARBA00001933"/>
    </source>
</evidence>
<dbReference type="PANTHER" id="PTHR43713">
    <property type="entry name" value="GLUTAMATE-1-SEMIALDEHYDE 2,1-AMINOMUTASE"/>
    <property type="match status" value="1"/>
</dbReference>
<dbReference type="InterPro" id="IPR015422">
    <property type="entry name" value="PyrdxlP-dep_Trfase_small"/>
</dbReference>
<dbReference type="Gene3D" id="3.40.640.10">
    <property type="entry name" value="Type I PLP-dependent aspartate aminotransferase-like (Major domain)"/>
    <property type="match status" value="1"/>
</dbReference>
<protein>
    <recommendedName>
        <fullName evidence="4">Glutamate-1-semialdehyde 2,1-aminomutase</fullName>
    </recommendedName>
</protein>
<dbReference type="GO" id="GO:0008483">
    <property type="term" value="F:transaminase activity"/>
    <property type="evidence" value="ECO:0007669"/>
    <property type="project" value="InterPro"/>
</dbReference>
<proteinExistence type="predicted"/>
<evidence type="ECO:0000313" key="3">
    <source>
        <dbReference type="EMBL" id="KKN18795.1"/>
    </source>
</evidence>
<dbReference type="InterPro" id="IPR005814">
    <property type="entry name" value="Aminotrans_3"/>
</dbReference>
<dbReference type="InterPro" id="IPR015421">
    <property type="entry name" value="PyrdxlP-dep_Trfase_major"/>
</dbReference>
<dbReference type="InterPro" id="IPR049704">
    <property type="entry name" value="Aminotrans_3_PPA_site"/>
</dbReference>
<comment type="caution">
    <text evidence="3">The sequence shown here is derived from an EMBL/GenBank/DDBJ whole genome shotgun (WGS) entry which is preliminary data.</text>
</comment>
<dbReference type="SUPFAM" id="SSF53383">
    <property type="entry name" value="PLP-dependent transferases"/>
    <property type="match status" value="1"/>
</dbReference>
<reference evidence="3" key="1">
    <citation type="journal article" date="2015" name="Nature">
        <title>Complex archaea that bridge the gap between prokaryotes and eukaryotes.</title>
        <authorList>
            <person name="Spang A."/>
            <person name="Saw J.H."/>
            <person name="Jorgensen S.L."/>
            <person name="Zaremba-Niedzwiedzka K."/>
            <person name="Martijn J."/>
            <person name="Lind A.E."/>
            <person name="van Eijk R."/>
            <person name="Schleper C."/>
            <person name="Guy L."/>
            <person name="Ettema T.J."/>
        </authorList>
    </citation>
    <scope>NUCLEOTIDE SEQUENCE</scope>
</reference>
<dbReference type="PANTHER" id="PTHR43713:SF3">
    <property type="entry name" value="GLUTAMATE-1-SEMIALDEHYDE 2,1-AMINOMUTASE 1, CHLOROPLASTIC-RELATED"/>
    <property type="match status" value="1"/>
</dbReference>
<gene>
    <name evidence="3" type="ORF">LCGC14_0952190</name>
</gene>
<name>A0A0F9NH30_9ZZZZ</name>
<evidence type="ECO:0008006" key="4">
    <source>
        <dbReference type="Google" id="ProtNLM"/>
    </source>
</evidence>
<dbReference type="InterPro" id="IPR015424">
    <property type="entry name" value="PyrdxlP-dep_Trfase"/>
</dbReference>
<dbReference type="GO" id="GO:0030170">
    <property type="term" value="F:pyridoxal phosphate binding"/>
    <property type="evidence" value="ECO:0007669"/>
    <property type="project" value="InterPro"/>
</dbReference>
<dbReference type="EMBL" id="LAZR01003394">
    <property type="protein sequence ID" value="KKN18795.1"/>
    <property type="molecule type" value="Genomic_DNA"/>
</dbReference>
<dbReference type="Gene3D" id="3.90.1150.10">
    <property type="entry name" value="Aspartate Aminotransferase, domain 1"/>
    <property type="match status" value="1"/>
</dbReference>